<name>A0A1H6E262_9ACTN</name>
<evidence type="ECO:0000313" key="1">
    <source>
        <dbReference type="EMBL" id="SEG91768.1"/>
    </source>
</evidence>
<organism evidence="1 2">
    <name type="scientific">Thermomonospora echinospora</name>
    <dbReference type="NCBI Taxonomy" id="1992"/>
    <lineage>
        <taxon>Bacteria</taxon>
        <taxon>Bacillati</taxon>
        <taxon>Actinomycetota</taxon>
        <taxon>Actinomycetes</taxon>
        <taxon>Streptosporangiales</taxon>
        <taxon>Thermomonosporaceae</taxon>
        <taxon>Thermomonospora</taxon>
    </lineage>
</organism>
<accession>A0A1H6E262</accession>
<evidence type="ECO:0000313" key="2">
    <source>
        <dbReference type="Proteomes" id="UP000236723"/>
    </source>
</evidence>
<dbReference type="OrthoDB" id="5148951at2"/>
<dbReference type="EMBL" id="FNVO01000030">
    <property type="protein sequence ID" value="SEG91768.1"/>
    <property type="molecule type" value="Genomic_DNA"/>
</dbReference>
<dbReference type="AlphaFoldDB" id="A0A1H6E262"/>
<keyword evidence="2" id="KW-1185">Reference proteome</keyword>
<dbReference type="Proteomes" id="UP000236723">
    <property type="component" value="Unassembled WGS sequence"/>
</dbReference>
<proteinExistence type="predicted"/>
<dbReference type="RefSeq" id="WP_103944282.1">
    <property type="nucleotide sequence ID" value="NZ_FNVO01000030.1"/>
</dbReference>
<gene>
    <name evidence="1" type="ORF">SAMN04489712_13045</name>
</gene>
<sequence>MISAMEVLTLQRRFRPWRYGVSHSELLMHGHADANGDEHINVLFEDVRAVKLRTFYDPLVLQPADEQTRLSILDFAQVPARFHARFLCLTLPTPDAEPGFIACARATVLSTSTDRAGIYDWTDRSRVLHDLRPIEPRDPHSTEGAR</sequence>
<reference evidence="2" key="1">
    <citation type="submission" date="2016-10" db="EMBL/GenBank/DDBJ databases">
        <authorList>
            <person name="Varghese N."/>
            <person name="Submissions S."/>
        </authorList>
    </citation>
    <scope>NUCLEOTIDE SEQUENCE [LARGE SCALE GENOMIC DNA]</scope>
    <source>
        <strain evidence="2">DSM 43163</strain>
    </source>
</reference>
<protein>
    <submittedName>
        <fullName evidence="1">Uncharacterized protein</fullName>
    </submittedName>
</protein>